<accession>A0A482VWB0</accession>
<dbReference type="InterPro" id="IPR029021">
    <property type="entry name" value="Prot-tyrosine_phosphatase-like"/>
</dbReference>
<comment type="caution">
    <text evidence="1">The sequence shown here is derived from an EMBL/GenBank/DDBJ whole genome shotgun (WGS) entry which is preliminary data.</text>
</comment>
<evidence type="ECO:0000313" key="2">
    <source>
        <dbReference type="Proteomes" id="UP000292052"/>
    </source>
</evidence>
<dbReference type="Gene3D" id="3.90.190.10">
    <property type="entry name" value="Protein tyrosine phosphatase superfamily"/>
    <property type="match status" value="1"/>
</dbReference>
<dbReference type="EMBL" id="QDEB01054472">
    <property type="protein sequence ID" value="RZC37241.1"/>
    <property type="molecule type" value="Genomic_DNA"/>
</dbReference>
<dbReference type="OrthoDB" id="19045at2759"/>
<dbReference type="Proteomes" id="UP000292052">
    <property type="component" value="Unassembled WGS sequence"/>
</dbReference>
<reference evidence="1 2" key="1">
    <citation type="submission" date="2017-03" db="EMBL/GenBank/DDBJ databases">
        <title>Genome of the blue death feigning beetle - Asbolus verrucosus.</title>
        <authorList>
            <person name="Rider S.D."/>
        </authorList>
    </citation>
    <scope>NUCLEOTIDE SEQUENCE [LARGE SCALE GENOMIC DNA]</scope>
    <source>
        <strain evidence="1">Butters</strain>
        <tissue evidence="1">Head and leg muscle</tissue>
    </source>
</reference>
<sequence>MCETAADPPWNFSWVVENQLAAMAWPQTVSNLEYLVQQGIGHLVTLSPEKVPPIIGFPKLDWTQIHIKEFDAPTVKDIVKFIDICQSCQTRNQ</sequence>
<organism evidence="1 2">
    <name type="scientific">Asbolus verrucosus</name>
    <name type="common">Desert ironclad beetle</name>
    <dbReference type="NCBI Taxonomy" id="1661398"/>
    <lineage>
        <taxon>Eukaryota</taxon>
        <taxon>Metazoa</taxon>
        <taxon>Ecdysozoa</taxon>
        <taxon>Arthropoda</taxon>
        <taxon>Hexapoda</taxon>
        <taxon>Insecta</taxon>
        <taxon>Pterygota</taxon>
        <taxon>Neoptera</taxon>
        <taxon>Endopterygota</taxon>
        <taxon>Coleoptera</taxon>
        <taxon>Polyphaga</taxon>
        <taxon>Cucujiformia</taxon>
        <taxon>Tenebrionidae</taxon>
        <taxon>Pimeliinae</taxon>
        <taxon>Asbolus</taxon>
    </lineage>
</organism>
<keyword evidence="2" id="KW-1185">Reference proteome</keyword>
<dbReference type="SUPFAM" id="SSF52799">
    <property type="entry name" value="(Phosphotyrosine protein) phosphatases II"/>
    <property type="match status" value="1"/>
</dbReference>
<evidence type="ECO:0000313" key="1">
    <source>
        <dbReference type="EMBL" id="RZC37241.1"/>
    </source>
</evidence>
<gene>
    <name evidence="1" type="ORF">BDFB_014515</name>
</gene>
<protein>
    <submittedName>
        <fullName evidence="1">Uncharacterized protein</fullName>
    </submittedName>
</protein>
<proteinExistence type="predicted"/>
<dbReference type="AlphaFoldDB" id="A0A482VWB0"/>
<dbReference type="STRING" id="1661398.A0A482VWB0"/>
<feature type="non-terminal residue" evidence="1">
    <location>
        <position position="93"/>
    </location>
</feature>
<name>A0A482VWB0_ASBVE</name>